<evidence type="ECO:0000313" key="3">
    <source>
        <dbReference type="Proteomes" id="UP001152087"/>
    </source>
</evidence>
<dbReference type="AlphaFoldDB" id="A0A9W8R1K7"/>
<feature type="compositionally biased region" description="Polar residues" evidence="1">
    <location>
        <begin position="104"/>
        <end position="122"/>
    </location>
</feature>
<evidence type="ECO:0000256" key="1">
    <source>
        <dbReference type="SAM" id="MobiDB-lite"/>
    </source>
</evidence>
<proteinExistence type="predicted"/>
<reference evidence="2" key="1">
    <citation type="submission" date="2022-09" db="EMBL/GenBank/DDBJ databases">
        <title>Fusarium specimens isolated from Avocado Roots.</title>
        <authorList>
            <person name="Stajich J."/>
            <person name="Roper C."/>
            <person name="Heimlech-Rivalta G."/>
        </authorList>
    </citation>
    <scope>NUCLEOTIDE SEQUENCE</scope>
    <source>
        <strain evidence="2">A02</strain>
    </source>
</reference>
<organism evidence="2 3">
    <name type="scientific">Fusarium falciforme</name>
    <dbReference type="NCBI Taxonomy" id="195108"/>
    <lineage>
        <taxon>Eukaryota</taxon>
        <taxon>Fungi</taxon>
        <taxon>Dikarya</taxon>
        <taxon>Ascomycota</taxon>
        <taxon>Pezizomycotina</taxon>
        <taxon>Sordariomycetes</taxon>
        <taxon>Hypocreomycetidae</taxon>
        <taxon>Hypocreales</taxon>
        <taxon>Nectriaceae</taxon>
        <taxon>Fusarium</taxon>
        <taxon>Fusarium solani species complex</taxon>
    </lineage>
</organism>
<comment type="caution">
    <text evidence="2">The sequence shown here is derived from an EMBL/GenBank/DDBJ whole genome shotgun (WGS) entry which is preliminary data.</text>
</comment>
<sequence>MTEKPWVWRDEASHFPCSFTEDYQSYQHEVENDIPFPQLSSLGIAMFLIDLSSCETRPNSITHHPSFEPRNRGNNHLLPLPLEHVIRKEADATIILCDRPTHSPAPSSRRSLITPPISTAET</sequence>
<keyword evidence="3" id="KW-1185">Reference proteome</keyword>
<protein>
    <submittedName>
        <fullName evidence="2">Uncharacterized protein</fullName>
    </submittedName>
</protein>
<evidence type="ECO:0000313" key="2">
    <source>
        <dbReference type="EMBL" id="KAJ4184252.1"/>
    </source>
</evidence>
<dbReference type="EMBL" id="JAOQAV010000027">
    <property type="protein sequence ID" value="KAJ4184252.1"/>
    <property type="molecule type" value="Genomic_DNA"/>
</dbReference>
<feature type="region of interest" description="Disordered" evidence="1">
    <location>
        <begin position="98"/>
        <end position="122"/>
    </location>
</feature>
<gene>
    <name evidence="2" type="ORF">NW755_009258</name>
</gene>
<accession>A0A9W8R1K7</accession>
<name>A0A9W8R1K7_9HYPO</name>
<dbReference type="Proteomes" id="UP001152087">
    <property type="component" value="Unassembled WGS sequence"/>
</dbReference>